<dbReference type="PANTHER" id="PTHR34105:SF1">
    <property type="entry name" value="PROLINE-, GLUTAMIC ACID- AND LEUCINE-RICH PROTEIN 1"/>
    <property type="match status" value="1"/>
</dbReference>
<evidence type="ECO:0000313" key="8">
    <source>
        <dbReference type="Proteomes" id="UP000193467"/>
    </source>
</evidence>
<name>A0A1Y2G1Y1_9BASI</name>
<reference evidence="7 8" key="1">
    <citation type="submission" date="2016-07" db="EMBL/GenBank/DDBJ databases">
        <title>Pervasive Adenine N6-methylation of Active Genes in Fungi.</title>
        <authorList>
            <consortium name="DOE Joint Genome Institute"/>
            <person name="Mondo S.J."/>
            <person name="Dannebaum R.O."/>
            <person name="Kuo R.C."/>
            <person name="Labutti K."/>
            <person name="Haridas S."/>
            <person name="Kuo A."/>
            <person name="Salamov A."/>
            <person name="Ahrendt S.R."/>
            <person name="Lipzen A."/>
            <person name="Sullivan W."/>
            <person name="Andreopoulos W.B."/>
            <person name="Clum A."/>
            <person name="Lindquist E."/>
            <person name="Daum C."/>
            <person name="Ramamoorthy G.K."/>
            <person name="Gryganskyi A."/>
            <person name="Culley D."/>
            <person name="Magnuson J.K."/>
            <person name="James T.Y."/>
            <person name="O'Malley M.A."/>
            <person name="Stajich J.E."/>
            <person name="Spatafora J.W."/>
            <person name="Visel A."/>
            <person name="Grigoriev I.V."/>
        </authorList>
    </citation>
    <scope>NUCLEOTIDE SEQUENCE [LARGE SCALE GENOMIC DNA]</scope>
    <source>
        <strain evidence="7 8">62-1032</strain>
    </source>
</reference>
<dbReference type="InParanoid" id="A0A1Y2G1Y1"/>
<dbReference type="SUPFAM" id="SSF48371">
    <property type="entry name" value="ARM repeat"/>
    <property type="match status" value="1"/>
</dbReference>
<keyword evidence="8" id="KW-1185">Reference proteome</keyword>
<evidence type="ECO:0000256" key="4">
    <source>
        <dbReference type="ARBA" id="ARBA00023242"/>
    </source>
</evidence>
<sequence length="802" mass="84998">MDVVNHLLAHQLSSNDALLHNLPHIKQLLAQRIIQQAEQEEGLTGPVLHRWNLRLASLIAPSVLPPLRTAGFELLHLTFSASTTSLLSQGKATIGLALNVLTSNKSDPAIFVAALELVRLILAKSTWHAEWARDVAGAAVVQRTVNAFVAAANGEVEEVKPACLNAIVSLLPLFPTPLRPLAPSLHTLAIALISQPGASRANIDAGSHLFVSLYLLAPKGRDGLREAWKKGAEALVGSIDSLVPVITSDIFAEDPLTNHTLAPLALPPLADNSPVSALVRIEALSQALALLLRTPTVERVGSVEVPVGALVELGVRLVGLNTETPIKERVDPSTVTLSLSLLPRLQIIGCQLLAQLGLAVGTPLVSHASDMLGTISRTLSTYPLRSPMRASLSTTYSLLLTSLGASLDPEEGKKSLARVWRCVLEDISAVAVEPVTVAASTEGADGKGGRKNKKQKTTYDPSESFEKKRAAVEEMDLAIAERALATLERLLLAPASHFLPPKLQLSTSRLLLFLALDPSFFSTHPLPSTSTSTFFPATSASSGVDIARQSAAFRRGVVKALKALAELGGNAAGGTLERAAEVWRRGCLDGDEEIKHLSITALASLSSLIHPILPPQQLNTTFARQKAERVGGFAGVGDEQDLEAGAREFAPRQVKRGRESEEEGMEVDDEDDEEEEEVKRRLVAQTKATSISSKSGAGQDGQGEKMVIEEEVTVVKPSTTSSFGTAAGFASFAAVKKVETVAPAAVEEDEDSSDEEAEVPAFVEAVLPAVASGGAAKGGDDDEDSSDDDEAMPTIHMDSDEE</sequence>
<evidence type="ECO:0000256" key="3">
    <source>
        <dbReference type="ARBA" id="ARBA00021502"/>
    </source>
</evidence>
<evidence type="ECO:0000256" key="5">
    <source>
        <dbReference type="SAM" id="MobiDB-lite"/>
    </source>
</evidence>
<dbReference type="Pfam" id="PF08167">
    <property type="entry name" value="RIX1"/>
    <property type="match status" value="1"/>
</dbReference>
<feature type="region of interest" description="Disordered" evidence="5">
    <location>
        <begin position="652"/>
        <end position="705"/>
    </location>
</feature>
<dbReference type="InterPro" id="IPR012583">
    <property type="entry name" value="RIX1_N"/>
</dbReference>
<feature type="compositionally biased region" description="Acidic residues" evidence="5">
    <location>
        <begin position="660"/>
        <end position="676"/>
    </location>
</feature>
<comment type="similarity">
    <text evidence="2">Belongs to the RIX1/PELP1 family.</text>
</comment>
<comment type="subcellular location">
    <subcellularLocation>
        <location evidence="1">Nucleus</location>
    </subcellularLocation>
</comment>
<evidence type="ECO:0000256" key="1">
    <source>
        <dbReference type="ARBA" id="ARBA00004123"/>
    </source>
</evidence>
<dbReference type="STRING" id="106004.A0A1Y2G1Y1"/>
<keyword evidence="4" id="KW-0539">Nucleus</keyword>
<dbReference type="PANTHER" id="PTHR34105">
    <property type="entry name" value="PROLINE-, GLUTAMIC ACID- AND LEUCINE-RICH PROTEIN 1"/>
    <property type="match status" value="1"/>
</dbReference>
<accession>A0A1Y2G1Y1</accession>
<organism evidence="7 8">
    <name type="scientific">Leucosporidium creatinivorum</name>
    <dbReference type="NCBI Taxonomy" id="106004"/>
    <lineage>
        <taxon>Eukaryota</taxon>
        <taxon>Fungi</taxon>
        <taxon>Dikarya</taxon>
        <taxon>Basidiomycota</taxon>
        <taxon>Pucciniomycotina</taxon>
        <taxon>Microbotryomycetes</taxon>
        <taxon>Leucosporidiales</taxon>
        <taxon>Leucosporidium</taxon>
    </lineage>
</organism>
<feature type="compositionally biased region" description="Acidic residues" evidence="5">
    <location>
        <begin position="780"/>
        <end position="791"/>
    </location>
</feature>
<dbReference type="GO" id="GO:0005634">
    <property type="term" value="C:nucleus"/>
    <property type="evidence" value="ECO:0007669"/>
    <property type="project" value="UniProtKB-SubCell"/>
</dbReference>
<feature type="region of interest" description="Disordered" evidence="5">
    <location>
        <begin position="770"/>
        <end position="802"/>
    </location>
</feature>
<protein>
    <recommendedName>
        <fullName evidence="3">Pre-rRNA-processing protein RIX1</fullName>
    </recommendedName>
</protein>
<comment type="caution">
    <text evidence="7">The sequence shown here is derived from an EMBL/GenBank/DDBJ whole genome shotgun (WGS) entry which is preliminary data.</text>
</comment>
<dbReference type="Proteomes" id="UP000193467">
    <property type="component" value="Unassembled WGS sequence"/>
</dbReference>
<dbReference type="AlphaFoldDB" id="A0A1Y2G1Y1"/>
<dbReference type="GO" id="GO:0006364">
    <property type="term" value="P:rRNA processing"/>
    <property type="evidence" value="ECO:0007669"/>
    <property type="project" value="TreeGrafter"/>
</dbReference>
<gene>
    <name evidence="7" type="ORF">BCR35DRAFT_299520</name>
</gene>
<feature type="region of interest" description="Disordered" evidence="5">
    <location>
        <begin position="441"/>
        <end position="464"/>
    </location>
</feature>
<feature type="compositionally biased region" description="Polar residues" evidence="5">
    <location>
        <begin position="686"/>
        <end position="696"/>
    </location>
</feature>
<dbReference type="InterPro" id="IPR016024">
    <property type="entry name" value="ARM-type_fold"/>
</dbReference>
<proteinExistence type="inferred from homology"/>
<evidence type="ECO:0000313" key="7">
    <source>
        <dbReference type="EMBL" id="ORY90895.1"/>
    </source>
</evidence>
<dbReference type="EMBL" id="MCGR01000003">
    <property type="protein sequence ID" value="ORY90895.1"/>
    <property type="molecule type" value="Genomic_DNA"/>
</dbReference>
<evidence type="ECO:0000259" key="6">
    <source>
        <dbReference type="Pfam" id="PF08167"/>
    </source>
</evidence>
<evidence type="ECO:0000256" key="2">
    <source>
        <dbReference type="ARBA" id="ARBA00010511"/>
    </source>
</evidence>
<feature type="domain" description="Pre-rRNA-processing protein RIX1 N-terminal" evidence="6">
    <location>
        <begin position="7"/>
        <end position="195"/>
    </location>
</feature>
<dbReference type="OrthoDB" id="20900at2759"/>